<accession>A0ACC0NYU1</accession>
<gene>
    <name evidence="1" type="ORF">RHMOL_Rhmol04G0060700</name>
</gene>
<organism evidence="1 2">
    <name type="scientific">Rhododendron molle</name>
    <name type="common">Chinese azalea</name>
    <name type="synonym">Azalea mollis</name>
    <dbReference type="NCBI Taxonomy" id="49168"/>
    <lineage>
        <taxon>Eukaryota</taxon>
        <taxon>Viridiplantae</taxon>
        <taxon>Streptophyta</taxon>
        <taxon>Embryophyta</taxon>
        <taxon>Tracheophyta</taxon>
        <taxon>Spermatophyta</taxon>
        <taxon>Magnoliopsida</taxon>
        <taxon>eudicotyledons</taxon>
        <taxon>Gunneridae</taxon>
        <taxon>Pentapetalae</taxon>
        <taxon>asterids</taxon>
        <taxon>Ericales</taxon>
        <taxon>Ericaceae</taxon>
        <taxon>Ericoideae</taxon>
        <taxon>Rhodoreae</taxon>
        <taxon>Rhododendron</taxon>
    </lineage>
</organism>
<proteinExistence type="predicted"/>
<comment type="caution">
    <text evidence="1">The sequence shown here is derived from an EMBL/GenBank/DDBJ whole genome shotgun (WGS) entry which is preliminary data.</text>
</comment>
<protein>
    <submittedName>
        <fullName evidence="1">Uncharacterized protein</fullName>
    </submittedName>
</protein>
<keyword evidence="2" id="KW-1185">Reference proteome</keyword>
<evidence type="ECO:0000313" key="1">
    <source>
        <dbReference type="EMBL" id="KAI8558079.1"/>
    </source>
</evidence>
<sequence>MNARRDQLSRGDDGRFTNVRNGMTEWWVQSGDLLSLENLSLEWETVLEMDNRWSGFRPWNSIWWVTFADDDSTRPLFSSCPVLQELALVNCGWENLKTITIHIPTLKRLTIDRERIHTA</sequence>
<dbReference type="Proteomes" id="UP001062846">
    <property type="component" value="Chromosome 4"/>
</dbReference>
<name>A0ACC0NYU1_RHOML</name>
<evidence type="ECO:0000313" key="2">
    <source>
        <dbReference type="Proteomes" id="UP001062846"/>
    </source>
</evidence>
<reference evidence="1" key="1">
    <citation type="submission" date="2022-02" db="EMBL/GenBank/DDBJ databases">
        <title>Plant Genome Project.</title>
        <authorList>
            <person name="Zhang R.-G."/>
        </authorList>
    </citation>
    <scope>NUCLEOTIDE SEQUENCE</scope>
    <source>
        <strain evidence="1">AT1</strain>
    </source>
</reference>
<dbReference type="EMBL" id="CM046391">
    <property type="protein sequence ID" value="KAI8558079.1"/>
    <property type="molecule type" value="Genomic_DNA"/>
</dbReference>